<evidence type="ECO:0008006" key="4">
    <source>
        <dbReference type="Google" id="ProtNLM"/>
    </source>
</evidence>
<dbReference type="Pfam" id="PF01177">
    <property type="entry name" value="Asp_Glu_race"/>
    <property type="match status" value="1"/>
</dbReference>
<comment type="similarity">
    <text evidence="1">Belongs to the HyuE racemase family.</text>
</comment>
<sequence>MATTHHANVILPKVSGSSNSRPINILLVNPNSSEYMTKDCLTALIPSLPSDVIVHGFTAPYPAPTAIESQTDAALSTEACIRAIKPIGHNYDAFLVACFRDHPLISVLKEEFTQPVLGIMEAAMYAARMLGGNMGIICTSERSAAVHGRTVSQYGFRDYFAGCEAAKLGVLELDSNPKAEVHANITQKINRLVQEKGADCVLLGCAGMAEMRDICATSVQGSGARVVDGVGLGVQFLIGLVREGLKTSKNGIFRDSSGDRVKRMQDWL</sequence>
<evidence type="ECO:0000256" key="1">
    <source>
        <dbReference type="ARBA" id="ARBA00038414"/>
    </source>
</evidence>
<evidence type="ECO:0000313" key="3">
    <source>
        <dbReference type="Proteomes" id="UP000053095"/>
    </source>
</evidence>
<dbReference type="InterPro" id="IPR052186">
    <property type="entry name" value="Hydantoin_racemase-like"/>
</dbReference>
<comment type="caution">
    <text evidence="2">The sequence shown here is derived from an EMBL/GenBank/DDBJ whole genome shotgun (WGS) entry which is preliminary data.</text>
</comment>
<organism evidence="2 3">
    <name type="scientific">Talaromyces pinophilus</name>
    <name type="common">Penicillium pinophilum</name>
    <dbReference type="NCBI Taxonomy" id="128442"/>
    <lineage>
        <taxon>Eukaryota</taxon>
        <taxon>Fungi</taxon>
        <taxon>Dikarya</taxon>
        <taxon>Ascomycota</taxon>
        <taxon>Pezizomycotina</taxon>
        <taxon>Eurotiomycetes</taxon>
        <taxon>Eurotiomycetidae</taxon>
        <taxon>Eurotiales</taxon>
        <taxon>Trichocomaceae</taxon>
        <taxon>Talaromyces</taxon>
        <taxon>Talaromyces sect. Talaromyces</taxon>
    </lineage>
</organism>
<dbReference type="Proteomes" id="UP000053095">
    <property type="component" value="Unassembled WGS sequence"/>
</dbReference>
<dbReference type="AlphaFoldDB" id="A0A6N4SL05"/>
<name>A0A6N4SL05_TALPI</name>
<dbReference type="InterPro" id="IPR053714">
    <property type="entry name" value="Iso_Racemase_Enz_sf"/>
</dbReference>
<accession>A0A6N4SL05</accession>
<dbReference type="Gene3D" id="3.40.50.12500">
    <property type="match status" value="1"/>
</dbReference>
<protein>
    <recommendedName>
        <fullName evidence="4">Asp/Glu/hydantoin racemase</fullName>
    </recommendedName>
</protein>
<dbReference type="InterPro" id="IPR015942">
    <property type="entry name" value="Asp/Glu/hydantoin_racemase"/>
</dbReference>
<reference evidence="3" key="1">
    <citation type="journal article" date="2015" name="Genome Announc.">
        <title>Draft genome sequence of Talaromyces cellulolyticus strain Y-94, a source of lignocellulosic biomass-degrading enzymes.</title>
        <authorList>
            <person name="Fujii T."/>
            <person name="Koike H."/>
            <person name="Sawayama S."/>
            <person name="Yano S."/>
            <person name="Inoue H."/>
        </authorList>
    </citation>
    <scope>NUCLEOTIDE SEQUENCE [LARGE SCALE GENOMIC DNA]</scope>
    <source>
        <strain evidence="3">Y-94</strain>
    </source>
</reference>
<proteinExistence type="inferred from homology"/>
<keyword evidence="3" id="KW-1185">Reference proteome</keyword>
<evidence type="ECO:0000313" key="2">
    <source>
        <dbReference type="EMBL" id="GAM40403.1"/>
    </source>
</evidence>
<dbReference type="PANTHER" id="PTHR28047:SF6">
    <property type="entry name" value="CN HYDROLASE DOMAIN-CONTAINING PROTEIN"/>
    <property type="match status" value="1"/>
</dbReference>
<dbReference type="GO" id="GO:0047661">
    <property type="term" value="F:amino-acid racemase activity"/>
    <property type="evidence" value="ECO:0007669"/>
    <property type="project" value="InterPro"/>
</dbReference>
<dbReference type="EMBL" id="DF933835">
    <property type="protein sequence ID" value="GAM40403.1"/>
    <property type="molecule type" value="Genomic_DNA"/>
</dbReference>
<gene>
    <name evidence="2" type="ORF">TCE0_039f12732</name>
</gene>
<dbReference type="PANTHER" id="PTHR28047">
    <property type="entry name" value="PROTEIN DCG1"/>
    <property type="match status" value="1"/>
</dbReference>